<evidence type="ECO:0000313" key="8">
    <source>
        <dbReference type="EMBL" id="MBB2157318.1"/>
    </source>
</evidence>
<evidence type="ECO:0000256" key="2">
    <source>
        <dbReference type="ARBA" id="ARBA00009077"/>
    </source>
</evidence>
<dbReference type="Gene3D" id="3.40.640.10">
    <property type="entry name" value="Type I PLP-dependent aspartate aminotransferase-like (Major domain)"/>
    <property type="match status" value="1"/>
</dbReference>
<comment type="similarity">
    <text evidence="2 7">Belongs to the trans-sulfuration enzymes family.</text>
</comment>
<feature type="modified residue" description="N6-(pyridoxal phosphate)lysine" evidence="6">
    <location>
        <position position="222"/>
    </location>
</feature>
<dbReference type="GO" id="GO:0030170">
    <property type="term" value="F:pyridoxal phosphate binding"/>
    <property type="evidence" value="ECO:0007669"/>
    <property type="project" value="InterPro"/>
</dbReference>
<dbReference type="InterPro" id="IPR015421">
    <property type="entry name" value="PyrdxlP-dep_Trfase_major"/>
</dbReference>
<dbReference type="GO" id="GO:0019346">
    <property type="term" value="P:transsulfuration"/>
    <property type="evidence" value="ECO:0007669"/>
    <property type="project" value="InterPro"/>
</dbReference>
<evidence type="ECO:0000256" key="4">
    <source>
        <dbReference type="ARBA" id="ARBA00023239"/>
    </source>
</evidence>
<evidence type="ECO:0000256" key="3">
    <source>
        <dbReference type="ARBA" id="ARBA00022898"/>
    </source>
</evidence>
<dbReference type="RefSeq" id="WP_012225635.1">
    <property type="nucleotide sequence ID" value="NZ_JABEQG010000028.1"/>
</dbReference>
<dbReference type="PANTHER" id="PTHR43500">
    <property type="entry name" value="CYSTATHIONINE BETA-LYASE-RELATED"/>
    <property type="match status" value="1"/>
</dbReference>
<dbReference type="SUPFAM" id="SSF53383">
    <property type="entry name" value="PLP-dependent transferases"/>
    <property type="match status" value="1"/>
</dbReference>
<dbReference type="PANTHER" id="PTHR43500:SF1">
    <property type="entry name" value="CYSTATHIONINE BETA-LYASE-RELATED"/>
    <property type="match status" value="1"/>
</dbReference>
<dbReference type="PIRSF" id="PIRSF001434">
    <property type="entry name" value="CGS"/>
    <property type="match status" value="1"/>
</dbReference>
<dbReference type="EMBL" id="JABEQG010000028">
    <property type="protein sequence ID" value="MBB2157318.1"/>
    <property type="molecule type" value="Genomic_DNA"/>
</dbReference>
<proteinExistence type="inferred from homology"/>
<keyword evidence="3 6" id="KW-0663">Pyridoxal phosphate</keyword>
<comment type="cofactor">
    <cofactor evidence="1 7">
        <name>pyridoxal 5'-phosphate</name>
        <dbReference type="ChEBI" id="CHEBI:597326"/>
    </cofactor>
</comment>
<dbReference type="NCBIfam" id="TIGR01324">
    <property type="entry name" value="cysta_beta_ly_B"/>
    <property type="match status" value="1"/>
</dbReference>
<evidence type="ECO:0000256" key="6">
    <source>
        <dbReference type="PIRSR" id="PIRSR001434-2"/>
    </source>
</evidence>
<evidence type="ECO:0000256" key="1">
    <source>
        <dbReference type="ARBA" id="ARBA00001933"/>
    </source>
</evidence>
<dbReference type="GO" id="GO:0019450">
    <property type="term" value="P:L-cysteine catabolic process to pyruvate"/>
    <property type="evidence" value="ECO:0007669"/>
    <property type="project" value="TreeGrafter"/>
</dbReference>
<dbReference type="InterPro" id="IPR015424">
    <property type="entry name" value="PyrdxlP-dep_Trfase"/>
</dbReference>
<comment type="catalytic activity">
    <reaction evidence="5">
        <text>L,L-cystathionine + H2O = L-homocysteine + pyruvate + NH4(+)</text>
        <dbReference type="Rhea" id="RHEA:13965"/>
        <dbReference type="ChEBI" id="CHEBI:15361"/>
        <dbReference type="ChEBI" id="CHEBI:15377"/>
        <dbReference type="ChEBI" id="CHEBI:28938"/>
        <dbReference type="ChEBI" id="CHEBI:58161"/>
        <dbReference type="ChEBI" id="CHEBI:58199"/>
    </reaction>
</comment>
<name>A0A7W4NL77_GLUDI</name>
<dbReference type="InterPro" id="IPR006233">
    <property type="entry name" value="Cys_b_lyase_bac"/>
</dbReference>
<dbReference type="Gene3D" id="3.90.1150.10">
    <property type="entry name" value="Aspartate Aminotransferase, domain 1"/>
    <property type="match status" value="1"/>
</dbReference>
<dbReference type="Proteomes" id="UP000550787">
    <property type="component" value="Unassembled WGS sequence"/>
</dbReference>
<dbReference type="GO" id="GO:0047804">
    <property type="term" value="F:cysteine-S-conjugate beta-lyase activity"/>
    <property type="evidence" value="ECO:0007669"/>
    <property type="project" value="InterPro"/>
</dbReference>
<dbReference type="OMA" id="GPYTYGR"/>
<dbReference type="AlphaFoldDB" id="A0A7W4NL77"/>
<dbReference type="InterPro" id="IPR015422">
    <property type="entry name" value="PyrdxlP-dep_Trfase_small"/>
</dbReference>
<organism evidence="8 9">
    <name type="scientific">Gluconacetobacter diazotrophicus</name>
    <name type="common">Acetobacter diazotrophicus</name>
    <dbReference type="NCBI Taxonomy" id="33996"/>
    <lineage>
        <taxon>Bacteria</taxon>
        <taxon>Pseudomonadati</taxon>
        <taxon>Pseudomonadota</taxon>
        <taxon>Alphaproteobacteria</taxon>
        <taxon>Acetobacterales</taxon>
        <taxon>Acetobacteraceae</taxon>
        <taxon>Gluconacetobacter</taxon>
    </lineage>
</organism>
<dbReference type="FunFam" id="3.40.640.10:FF:000046">
    <property type="entry name" value="Cystathionine gamma-lyase"/>
    <property type="match status" value="1"/>
</dbReference>
<sequence>MTDRQALHHAVSRGWRHMGTTLVHLARDLPPAAEGTLVNPASTRGSTVLFPTVADMNRNGTRRYDHELIYGAMGTPIQHQLESAIAALEGARHTQVVSSGLAACSTPLLAFLGKNGHCLIPDSVYGPTRRFANTVLRRFGVETTYYPPMIDADGLRAAMRPNTQVVFAESPGSHTFEVQDIRMIADIAHEHGARMMLDNTWGIGVFQPFDHGVDISIQALTKYPAGHSDSIIGAVSVADEQDWQALRDTSIQLGQVAGPDDCWLTLRGLRTMGARLERQSRAAIDIALWLSDRPEVARVLHPALPSCPGHEIWRRDYTGASALFGVVFQPEYDAAAMTAMIDSLALFGIGASWGGYESLVLPTTGGITRSCPPGEECGPQTGPACRLHIGLENPEDLIADLSAGLEVLAGGAVYGA</sequence>
<evidence type="ECO:0000256" key="7">
    <source>
        <dbReference type="RuleBase" id="RU362118"/>
    </source>
</evidence>
<dbReference type="EC" id="4.4.1.8" evidence="8"/>
<keyword evidence="4 8" id="KW-0456">Lyase</keyword>
<protein>
    <submittedName>
        <fullName evidence="8">Cystathionine beta-lyase</fullName>
        <ecNumber evidence="8">4.4.1.8</ecNumber>
    </submittedName>
</protein>
<evidence type="ECO:0000313" key="9">
    <source>
        <dbReference type="Proteomes" id="UP000550787"/>
    </source>
</evidence>
<comment type="caution">
    <text evidence="8">The sequence shown here is derived from an EMBL/GenBank/DDBJ whole genome shotgun (WGS) entry which is preliminary data.</text>
</comment>
<reference evidence="8 9" key="1">
    <citation type="submission" date="2020-04" db="EMBL/GenBank/DDBJ databases">
        <title>Description of novel Gluconacetobacter.</title>
        <authorList>
            <person name="Sombolestani A."/>
        </authorList>
    </citation>
    <scope>NUCLEOTIDE SEQUENCE [LARGE SCALE GENOMIC DNA]</scope>
    <source>
        <strain evidence="8 9">LMG 7603</strain>
    </source>
</reference>
<gene>
    <name evidence="8" type="primary">metC</name>
    <name evidence="8" type="ORF">HLH33_13515</name>
</gene>
<dbReference type="InterPro" id="IPR000277">
    <property type="entry name" value="Cys/Met-Metab_PyrdxlP-dep_enz"/>
</dbReference>
<dbReference type="Pfam" id="PF01053">
    <property type="entry name" value="Cys_Met_Meta_PP"/>
    <property type="match status" value="1"/>
</dbReference>
<evidence type="ECO:0000256" key="5">
    <source>
        <dbReference type="ARBA" id="ARBA00047517"/>
    </source>
</evidence>
<accession>A0A7W4NL77</accession>